<organism evidence="2 3">
    <name type="scientific">Perkinsus olseni</name>
    <name type="common">Perkinsus atlanticus</name>
    <dbReference type="NCBI Taxonomy" id="32597"/>
    <lineage>
        <taxon>Eukaryota</taxon>
        <taxon>Sar</taxon>
        <taxon>Alveolata</taxon>
        <taxon>Perkinsozoa</taxon>
        <taxon>Perkinsea</taxon>
        <taxon>Perkinsida</taxon>
        <taxon>Perkinsidae</taxon>
        <taxon>Perkinsus</taxon>
    </lineage>
</organism>
<gene>
    <name evidence="2" type="ORF">FOZ60_000059</name>
</gene>
<evidence type="ECO:0000313" key="2">
    <source>
        <dbReference type="EMBL" id="KAF4697708.1"/>
    </source>
</evidence>
<evidence type="ECO:0000256" key="1">
    <source>
        <dbReference type="SAM" id="SignalP"/>
    </source>
</evidence>
<feature type="signal peptide" evidence="1">
    <location>
        <begin position="1"/>
        <end position="25"/>
    </location>
</feature>
<dbReference type="EMBL" id="JABANP010000001">
    <property type="protein sequence ID" value="KAF4697708.1"/>
    <property type="molecule type" value="Genomic_DNA"/>
</dbReference>
<reference evidence="2 3" key="1">
    <citation type="submission" date="2020-04" db="EMBL/GenBank/DDBJ databases">
        <title>Perkinsus olseni comparative genomics.</title>
        <authorList>
            <person name="Bogema D.R."/>
        </authorList>
    </citation>
    <scope>NUCLEOTIDE SEQUENCE [LARGE SCALE GENOMIC DNA]</scope>
    <source>
        <strain evidence="2">00978-12</strain>
    </source>
</reference>
<protein>
    <submittedName>
        <fullName evidence="2">Uncharacterized protein</fullName>
    </submittedName>
</protein>
<name>A0A7J6PNL8_PEROL</name>
<comment type="caution">
    <text evidence="2">The sequence shown here is derived from an EMBL/GenBank/DDBJ whole genome shotgun (WGS) entry which is preliminary data.</text>
</comment>
<dbReference type="AlphaFoldDB" id="A0A7J6PNL8"/>
<feature type="chain" id="PRO_5029528197" evidence="1">
    <location>
        <begin position="26"/>
        <end position="304"/>
    </location>
</feature>
<sequence>MPSNISNNWIYGSFLLIHITEVALALSSESVTVIADYPKGCYGGPGPAKGGGHIKLLDGACIYSMRGKTSAKVPQESAGIKLATNIPGRGGAMKLQLDVVGETAHSFGRPKISVKTSGLAFLKMQDEDIRFWWNPAPGDRVFTSDDKGEVRIELPSTTHGRFQGSQRVDTDWYNISGLAVSNGISLFAHVEDVTLDSDVPLILDSKVDIHKVEGGWSYHIGYGAGVYYNWSESTKYHWGITIAGGILPLMAQEFPLIYREAPMSFSTYHEPEVNLPILIKFNANLRTSLLSQPLRFLLPVVREG</sequence>
<evidence type="ECO:0000313" key="3">
    <source>
        <dbReference type="Proteomes" id="UP000541610"/>
    </source>
</evidence>
<dbReference type="OrthoDB" id="437848at2759"/>
<accession>A0A7J6PNL8</accession>
<proteinExistence type="predicted"/>
<dbReference type="Proteomes" id="UP000541610">
    <property type="component" value="Unassembled WGS sequence"/>
</dbReference>
<keyword evidence="1" id="KW-0732">Signal</keyword>